<dbReference type="HOGENOM" id="CLU_126345_0_0_1"/>
<dbReference type="Pfam" id="PF17064">
    <property type="entry name" value="QVR"/>
    <property type="match status" value="1"/>
</dbReference>
<evidence type="ECO:0000256" key="1">
    <source>
        <dbReference type="ARBA" id="ARBA00004589"/>
    </source>
</evidence>
<dbReference type="Proteomes" id="UP000007266">
    <property type="component" value="Linkage group 3"/>
</dbReference>
<keyword evidence="7" id="KW-0325">Glycoprotein</keyword>
<sequence length="158" mass="17618">MFQSAGIICAALILGIVVKCNARHGMDHGQWAREKPIECYECNSEYDPRCGDPFDPYTIGKVNCSMKRPLDHILQEKPKLCRKTVQKVQGHIRVIRGCGYIPHDWDDKQCLLRAGTHDVHVKYCSCTHSLCNTGSFHSSPSRIITGGILLGVARLILG</sequence>
<reference evidence="10 11" key="2">
    <citation type="journal article" date="2010" name="Nucleic Acids Res.">
        <title>BeetleBase in 2010: revisions to provide comprehensive genomic information for Tribolium castaneum.</title>
        <authorList>
            <person name="Kim H.S."/>
            <person name="Murphy T."/>
            <person name="Xia J."/>
            <person name="Caragea D."/>
            <person name="Park Y."/>
            <person name="Beeman R.W."/>
            <person name="Lorenzen M.D."/>
            <person name="Butcher S."/>
            <person name="Manak J.R."/>
            <person name="Brown S.J."/>
        </authorList>
    </citation>
    <scope>GENOME REANNOTATION</scope>
    <source>
        <strain evidence="10 11">Georgia GA2</strain>
    </source>
</reference>
<gene>
    <name evidence="10" type="primary">AUGUSTUS-3.0.2_03532</name>
    <name evidence="10" type="ORF">TcasGA2_TC003532</name>
</gene>
<dbReference type="SUPFAM" id="SSF57302">
    <property type="entry name" value="Snake toxin-like"/>
    <property type="match status" value="1"/>
</dbReference>
<feature type="chain" id="PRO_5007310624" evidence="9">
    <location>
        <begin position="23"/>
        <end position="158"/>
    </location>
</feature>
<evidence type="ECO:0000256" key="3">
    <source>
        <dbReference type="ARBA" id="ARBA00022692"/>
    </source>
</evidence>
<dbReference type="FunCoup" id="D6WHF1">
    <property type="interactions" value="18"/>
</dbReference>
<comment type="subcellular location">
    <subcellularLocation>
        <location evidence="1">Membrane</location>
        <topology evidence="1">Lipid-anchor</topology>
        <topology evidence="1">GPI-anchor</topology>
    </subcellularLocation>
</comment>
<feature type="signal peptide" evidence="9">
    <location>
        <begin position="1"/>
        <end position="22"/>
    </location>
</feature>
<dbReference type="OrthoDB" id="6083863at2759"/>
<keyword evidence="6" id="KW-0472">Membrane</keyword>
<dbReference type="AlphaFoldDB" id="D6WHF1"/>
<dbReference type="KEGG" id="tca:664179"/>
<evidence type="ECO:0000256" key="5">
    <source>
        <dbReference type="ARBA" id="ARBA00022989"/>
    </source>
</evidence>
<keyword evidence="4 9" id="KW-0732">Signal</keyword>
<evidence type="ECO:0000256" key="2">
    <source>
        <dbReference type="ARBA" id="ARBA00022622"/>
    </source>
</evidence>
<evidence type="ECO:0000313" key="11">
    <source>
        <dbReference type="Proteomes" id="UP000007266"/>
    </source>
</evidence>
<keyword evidence="2" id="KW-0336">GPI-anchor</keyword>
<keyword evidence="8" id="KW-0449">Lipoprotein</keyword>
<dbReference type="eggNOG" id="ENOG502S4TH">
    <property type="taxonomic scope" value="Eukaryota"/>
</dbReference>
<dbReference type="InterPro" id="IPR050975">
    <property type="entry name" value="Sleep_regulator"/>
</dbReference>
<proteinExistence type="predicted"/>
<dbReference type="OMA" id="IKMEIYG"/>
<name>D6WHF1_TRICA</name>
<dbReference type="EMBL" id="KQ971321">
    <property type="protein sequence ID" value="EFA00656.2"/>
    <property type="molecule type" value="Genomic_DNA"/>
</dbReference>
<keyword evidence="11" id="KW-1185">Reference proteome</keyword>
<evidence type="ECO:0000256" key="4">
    <source>
        <dbReference type="ARBA" id="ARBA00022729"/>
    </source>
</evidence>
<dbReference type="InterPro" id="IPR031424">
    <property type="entry name" value="QVR-like"/>
</dbReference>
<dbReference type="InterPro" id="IPR045860">
    <property type="entry name" value="Snake_toxin-like_sf"/>
</dbReference>
<dbReference type="GO" id="GO:0030431">
    <property type="term" value="P:sleep"/>
    <property type="evidence" value="ECO:0007669"/>
    <property type="project" value="InterPro"/>
</dbReference>
<protein>
    <submittedName>
        <fullName evidence="10">Uncharacterized protein</fullName>
    </submittedName>
</protein>
<organism evidence="10 11">
    <name type="scientific">Tribolium castaneum</name>
    <name type="common">Red flour beetle</name>
    <dbReference type="NCBI Taxonomy" id="7070"/>
    <lineage>
        <taxon>Eukaryota</taxon>
        <taxon>Metazoa</taxon>
        <taxon>Ecdysozoa</taxon>
        <taxon>Arthropoda</taxon>
        <taxon>Hexapoda</taxon>
        <taxon>Insecta</taxon>
        <taxon>Pterygota</taxon>
        <taxon>Neoptera</taxon>
        <taxon>Endopterygota</taxon>
        <taxon>Coleoptera</taxon>
        <taxon>Polyphaga</taxon>
        <taxon>Cucujiformia</taxon>
        <taxon>Tenebrionidae</taxon>
        <taxon>Tenebrionidae incertae sedis</taxon>
        <taxon>Tribolium</taxon>
    </lineage>
</organism>
<dbReference type="PANTHER" id="PTHR33562:SF17">
    <property type="entry name" value="PROTEIN QUIVER"/>
    <property type="match status" value="1"/>
</dbReference>
<dbReference type="GO" id="GO:0032222">
    <property type="term" value="P:regulation of synaptic transmission, cholinergic"/>
    <property type="evidence" value="ECO:0007669"/>
    <property type="project" value="InterPro"/>
</dbReference>
<evidence type="ECO:0000256" key="7">
    <source>
        <dbReference type="ARBA" id="ARBA00023180"/>
    </source>
</evidence>
<accession>D6WHF1</accession>
<evidence type="ECO:0000256" key="8">
    <source>
        <dbReference type="ARBA" id="ARBA00023288"/>
    </source>
</evidence>
<keyword evidence="5" id="KW-1133">Transmembrane helix</keyword>
<keyword evidence="3" id="KW-0812">Transmembrane</keyword>
<dbReference type="InParanoid" id="D6WHF1"/>
<evidence type="ECO:0000256" key="6">
    <source>
        <dbReference type="ARBA" id="ARBA00023136"/>
    </source>
</evidence>
<dbReference type="PANTHER" id="PTHR33562">
    <property type="entry name" value="ATILLA, ISOFORM B-RELATED-RELATED"/>
    <property type="match status" value="1"/>
</dbReference>
<reference evidence="10 11" key="1">
    <citation type="journal article" date="2008" name="Nature">
        <title>The genome of the model beetle and pest Tribolium castaneum.</title>
        <authorList>
            <consortium name="Tribolium Genome Sequencing Consortium"/>
            <person name="Richards S."/>
            <person name="Gibbs R.A."/>
            <person name="Weinstock G.M."/>
            <person name="Brown S.J."/>
            <person name="Denell R."/>
            <person name="Beeman R.W."/>
            <person name="Gibbs R."/>
            <person name="Beeman R.W."/>
            <person name="Brown S.J."/>
            <person name="Bucher G."/>
            <person name="Friedrich M."/>
            <person name="Grimmelikhuijzen C.J."/>
            <person name="Klingler M."/>
            <person name="Lorenzen M."/>
            <person name="Richards S."/>
            <person name="Roth S."/>
            <person name="Schroder R."/>
            <person name="Tautz D."/>
            <person name="Zdobnov E.M."/>
            <person name="Muzny D."/>
            <person name="Gibbs R.A."/>
            <person name="Weinstock G.M."/>
            <person name="Attaway T."/>
            <person name="Bell S."/>
            <person name="Buhay C.J."/>
            <person name="Chandrabose M.N."/>
            <person name="Chavez D."/>
            <person name="Clerk-Blankenburg K.P."/>
            <person name="Cree A."/>
            <person name="Dao M."/>
            <person name="Davis C."/>
            <person name="Chacko J."/>
            <person name="Dinh H."/>
            <person name="Dugan-Rocha S."/>
            <person name="Fowler G."/>
            <person name="Garner T.T."/>
            <person name="Garnes J."/>
            <person name="Gnirke A."/>
            <person name="Hawes A."/>
            <person name="Hernandez J."/>
            <person name="Hines S."/>
            <person name="Holder M."/>
            <person name="Hume J."/>
            <person name="Jhangiani S.N."/>
            <person name="Joshi V."/>
            <person name="Khan Z.M."/>
            <person name="Jackson L."/>
            <person name="Kovar C."/>
            <person name="Kowis A."/>
            <person name="Lee S."/>
            <person name="Lewis L.R."/>
            <person name="Margolis J."/>
            <person name="Morgan M."/>
            <person name="Nazareth L.V."/>
            <person name="Nguyen N."/>
            <person name="Okwuonu G."/>
            <person name="Parker D."/>
            <person name="Richards S."/>
            <person name="Ruiz S.J."/>
            <person name="Santibanez J."/>
            <person name="Savard J."/>
            <person name="Scherer S.E."/>
            <person name="Schneider B."/>
            <person name="Sodergren E."/>
            <person name="Tautz D."/>
            <person name="Vattahil S."/>
            <person name="Villasana D."/>
            <person name="White C.S."/>
            <person name="Wright R."/>
            <person name="Park Y."/>
            <person name="Beeman R.W."/>
            <person name="Lord J."/>
            <person name="Oppert B."/>
            <person name="Lorenzen M."/>
            <person name="Brown S."/>
            <person name="Wang L."/>
            <person name="Savard J."/>
            <person name="Tautz D."/>
            <person name="Richards S."/>
            <person name="Weinstock G."/>
            <person name="Gibbs R.A."/>
            <person name="Liu Y."/>
            <person name="Worley K."/>
            <person name="Weinstock G."/>
            <person name="Elsik C.G."/>
            <person name="Reese J.T."/>
            <person name="Elhaik E."/>
            <person name="Landan G."/>
            <person name="Graur D."/>
            <person name="Arensburger P."/>
            <person name="Atkinson P."/>
            <person name="Beeman R.W."/>
            <person name="Beidler J."/>
            <person name="Brown S.J."/>
            <person name="Demuth J.P."/>
            <person name="Drury D.W."/>
            <person name="Du Y.Z."/>
            <person name="Fujiwara H."/>
            <person name="Lorenzen M."/>
            <person name="Maselli V."/>
            <person name="Osanai M."/>
            <person name="Park Y."/>
            <person name="Robertson H.M."/>
            <person name="Tu Z."/>
            <person name="Wang J.J."/>
            <person name="Wang S."/>
            <person name="Richards S."/>
            <person name="Song H."/>
            <person name="Zhang L."/>
            <person name="Sodergren E."/>
            <person name="Werner D."/>
            <person name="Stanke M."/>
            <person name="Morgenstern B."/>
            <person name="Solovyev V."/>
            <person name="Kosarev P."/>
            <person name="Brown G."/>
            <person name="Chen H.C."/>
            <person name="Ermolaeva O."/>
            <person name="Hlavina W."/>
            <person name="Kapustin Y."/>
            <person name="Kiryutin B."/>
            <person name="Kitts P."/>
            <person name="Maglott D."/>
            <person name="Pruitt K."/>
            <person name="Sapojnikov V."/>
            <person name="Souvorov A."/>
            <person name="Mackey A.J."/>
            <person name="Waterhouse R.M."/>
            <person name="Wyder S."/>
            <person name="Zdobnov E.M."/>
            <person name="Zdobnov E.M."/>
            <person name="Wyder S."/>
            <person name="Kriventseva E.V."/>
            <person name="Kadowaki T."/>
            <person name="Bork P."/>
            <person name="Aranda M."/>
            <person name="Bao R."/>
            <person name="Beermann A."/>
            <person name="Berns N."/>
            <person name="Bolognesi R."/>
            <person name="Bonneton F."/>
            <person name="Bopp D."/>
            <person name="Brown S.J."/>
            <person name="Bucher G."/>
            <person name="Butts T."/>
            <person name="Chaumot A."/>
            <person name="Denell R.E."/>
            <person name="Ferrier D.E."/>
            <person name="Friedrich M."/>
            <person name="Gordon C.M."/>
            <person name="Jindra M."/>
            <person name="Klingler M."/>
            <person name="Lan Q."/>
            <person name="Lattorff H.M."/>
            <person name="Laudet V."/>
            <person name="von Levetsow C."/>
            <person name="Liu Z."/>
            <person name="Lutz R."/>
            <person name="Lynch J.A."/>
            <person name="da Fonseca R.N."/>
            <person name="Posnien N."/>
            <person name="Reuter R."/>
            <person name="Roth S."/>
            <person name="Savard J."/>
            <person name="Schinko J.B."/>
            <person name="Schmitt C."/>
            <person name="Schoppmeier M."/>
            <person name="Schroder R."/>
            <person name="Shippy T.D."/>
            <person name="Simonnet F."/>
            <person name="Marques-Souza H."/>
            <person name="Tautz D."/>
            <person name="Tomoyasu Y."/>
            <person name="Trauner J."/>
            <person name="Van der Zee M."/>
            <person name="Vervoort M."/>
            <person name="Wittkopp N."/>
            <person name="Wimmer E.A."/>
            <person name="Yang X."/>
            <person name="Jones A.K."/>
            <person name="Sattelle D.B."/>
            <person name="Ebert P.R."/>
            <person name="Nelson D."/>
            <person name="Scott J.G."/>
            <person name="Beeman R.W."/>
            <person name="Muthukrishnan S."/>
            <person name="Kramer K.J."/>
            <person name="Arakane Y."/>
            <person name="Beeman R.W."/>
            <person name="Zhu Q."/>
            <person name="Hogenkamp D."/>
            <person name="Dixit R."/>
            <person name="Oppert B."/>
            <person name="Jiang H."/>
            <person name="Zou Z."/>
            <person name="Marshall J."/>
            <person name="Elpidina E."/>
            <person name="Vinokurov K."/>
            <person name="Oppert C."/>
            <person name="Zou Z."/>
            <person name="Evans J."/>
            <person name="Lu Z."/>
            <person name="Zhao P."/>
            <person name="Sumathipala N."/>
            <person name="Altincicek B."/>
            <person name="Vilcinskas A."/>
            <person name="Williams M."/>
            <person name="Hultmark D."/>
            <person name="Hetru C."/>
            <person name="Jiang H."/>
            <person name="Grimmelikhuijzen C.J."/>
            <person name="Hauser F."/>
            <person name="Cazzamali G."/>
            <person name="Williamson M."/>
            <person name="Park Y."/>
            <person name="Li B."/>
            <person name="Tanaka Y."/>
            <person name="Predel R."/>
            <person name="Neupert S."/>
            <person name="Schachtner J."/>
            <person name="Verleyen P."/>
            <person name="Raible F."/>
            <person name="Bork P."/>
            <person name="Friedrich M."/>
            <person name="Walden K.K."/>
            <person name="Robertson H.M."/>
            <person name="Angeli S."/>
            <person name="Foret S."/>
            <person name="Bucher G."/>
            <person name="Schuetz S."/>
            <person name="Maleszka R."/>
            <person name="Wimmer E.A."/>
            <person name="Beeman R.W."/>
            <person name="Lorenzen M."/>
            <person name="Tomoyasu Y."/>
            <person name="Miller S.C."/>
            <person name="Grossmann D."/>
            <person name="Bucher G."/>
        </authorList>
    </citation>
    <scope>NUCLEOTIDE SEQUENCE [LARGE SCALE GENOMIC DNA]</scope>
    <source>
        <strain evidence="10 11">Georgia GA2</strain>
    </source>
</reference>
<dbReference type="GO" id="GO:0098552">
    <property type="term" value="C:side of membrane"/>
    <property type="evidence" value="ECO:0007669"/>
    <property type="project" value="UniProtKB-KW"/>
</dbReference>
<evidence type="ECO:0000313" key="10">
    <source>
        <dbReference type="EMBL" id="EFA00656.2"/>
    </source>
</evidence>
<evidence type="ECO:0000256" key="9">
    <source>
        <dbReference type="SAM" id="SignalP"/>
    </source>
</evidence>